<keyword evidence="1" id="KW-0812">Transmembrane</keyword>
<evidence type="ECO:0000313" key="3">
    <source>
        <dbReference type="EMBL" id="MBM7035610.1"/>
    </source>
</evidence>
<dbReference type="EMBL" id="JAFEUM010000001">
    <property type="protein sequence ID" value="MBM7035610.1"/>
    <property type="molecule type" value="Genomic_DNA"/>
</dbReference>
<keyword evidence="4" id="KW-1185">Reference proteome</keyword>
<feature type="transmembrane region" description="Helical" evidence="1">
    <location>
        <begin position="20"/>
        <end position="36"/>
    </location>
</feature>
<proteinExistence type="predicted"/>
<feature type="transmembrane region" description="Helical" evidence="1">
    <location>
        <begin position="42"/>
        <end position="65"/>
    </location>
</feature>
<reference evidence="3 4" key="1">
    <citation type="submission" date="2021-02" db="EMBL/GenBank/DDBJ databases">
        <authorList>
            <person name="Park J.-S."/>
        </authorList>
    </citation>
    <scope>NUCLEOTIDE SEQUENCE [LARGE SCALE GENOMIC DNA]</scope>
    <source>
        <strain evidence="3 4">188UL20-2</strain>
    </source>
</reference>
<evidence type="ECO:0000259" key="2">
    <source>
        <dbReference type="Pfam" id="PF05232"/>
    </source>
</evidence>
<feature type="domain" description="Chlorhexidine efflux transporter" evidence="2">
    <location>
        <begin position="81"/>
        <end position="141"/>
    </location>
</feature>
<evidence type="ECO:0000313" key="4">
    <source>
        <dbReference type="Proteomes" id="UP000809621"/>
    </source>
</evidence>
<keyword evidence="1" id="KW-1133">Transmembrane helix</keyword>
<evidence type="ECO:0000256" key="1">
    <source>
        <dbReference type="SAM" id="Phobius"/>
    </source>
</evidence>
<dbReference type="Proteomes" id="UP000809621">
    <property type="component" value="Unassembled WGS sequence"/>
</dbReference>
<comment type="caution">
    <text evidence="3">The sequence shown here is derived from an EMBL/GenBank/DDBJ whole genome shotgun (WGS) entry which is preliminary data.</text>
</comment>
<gene>
    <name evidence="3" type="ORF">JQC93_04245</name>
</gene>
<dbReference type="InterPro" id="IPR007896">
    <property type="entry name" value="BTP_bacteria"/>
</dbReference>
<organism evidence="3 4">
    <name type="scientific">Vibrio ulleungensis</name>
    <dbReference type="NCBI Taxonomy" id="2807619"/>
    <lineage>
        <taxon>Bacteria</taxon>
        <taxon>Pseudomonadati</taxon>
        <taxon>Pseudomonadota</taxon>
        <taxon>Gammaproteobacteria</taxon>
        <taxon>Vibrionales</taxon>
        <taxon>Vibrionaceae</taxon>
        <taxon>Vibrio</taxon>
    </lineage>
</organism>
<name>A0ABS2HDE1_9VIBR</name>
<protein>
    <recommendedName>
        <fullName evidence="2">Chlorhexidine efflux transporter domain-containing protein</fullName>
    </recommendedName>
</protein>
<sequence length="144" mass="16656">MTNIIVQPNIRPYRSRLRQLLFLQSVVLIAVAPLFMNDITDFIPFGSKLLLLLFLSDFWNATYNFGFDSILLKRYKSVEKSVAIKGIYIALFQLGLVVLTTPLISTLVDGTFWDVISADFWFSLLVFNYSYVSNSLYELLFFKQ</sequence>
<dbReference type="Pfam" id="PF05232">
    <property type="entry name" value="BTP"/>
    <property type="match status" value="1"/>
</dbReference>
<keyword evidence="1" id="KW-0472">Membrane</keyword>
<feature type="transmembrane region" description="Helical" evidence="1">
    <location>
        <begin position="120"/>
        <end position="142"/>
    </location>
</feature>
<feature type="transmembrane region" description="Helical" evidence="1">
    <location>
        <begin position="86"/>
        <end position="108"/>
    </location>
</feature>
<dbReference type="RefSeq" id="WP_205157198.1">
    <property type="nucleotide sequence ID" value="NZ_JAFEUM010000001.1"/>
</dbReference>
<accession>A0ABS2HDE1</accession>